<accession>X0Y2Y3</accession>
<name>X0Y2Y3_9ZZZZ</name>
<feature type="non-terminal residue" evidence="1">
    <location>
        <position position="1"/>
    </location>
</feature>
<sequence>GKVVWEKRRFLEKVAGIAGEKEGKDYVIFKVGSGSYSFEVSETPGC</sequence>
<reference evidence="1" key="1">
    <citation type="journal article" date="2014" name="Front. Microbiol.">
        <title>High frequency of phylogenetically diverse reductive dehalogenase-homologous genes in deep subseafloor sedimentary metagenomes.</title>
        <authorList>
            <person name="Kawai M."/>
            <person name="Futagami T."/>
            <person name="Toyoda A."/>
            <person name="Takaki Y."/>
            <person name="Nishi S."/>
            <person name="Hori S."/>
            <person name="Arai W."/>
            <person name="Tsubouchi T."/>
            <person name="Morono Y."/>
            <person name="Uchiyama I."/>
            <person name="Ito T."/>
            <person name="Fujiyama A."/>
            <person name="Inagaki F."/>
            <person name="Takami H."/>
        </authorList>
    </citation>
    <scope>NUCLEOTIDE SEQUENCE</scope>
    <source>
        <strain evidence="1">Expedition CK06-06</strain>
    </source>
</reference>
<dbReference type="EMBL" id="BARS01040031">
    <property type="protein sequence ID" value="GAG31261.1"/>
    <property type="molecule type" value="Genomic_DNA"/>
</dbReference>
<organism evidence="1">
    <name type="scientific">marine sediment metagenome</name>
    <dbReference type="NCBI Taxonomy" id="412755"/>
    <lineage>
        <taxon>unclassified sequences</taxon>
        <taxon>metagenomes</taxon>
        <taxon>ecological metagenomes</taxon>
    </lineage>
</organism>
<evidence type="ECO:0000313" key="1">
    <source>
        <dbReference type="EMBL" id="GAG31261.1"/>
    </source>
</evidence>
<dbReference type="AlphaFoldDB" id="X0Y2Y3"/>
<comment type="caution">
    <text evidence="1">The sequence shown here is derived from an EMBL/GenBank/DDBJ whole genome shotgun (WGS) entry which is preliminary data.</text>
</comment>
<gene>
    <name evidence="1" type="ORF">S01H1_61082</name>
</gene>
<protein>
    <submittedName>
        <fullName evidence="1">Uncharacterized protein</fullName>
    </submittedName>
</protein>
<proteinExistence type="predicted"/>